<protein>
    <submittedName>
        <fullName evidence="1">DUF6445 family protein</fullName>
    </submittedName>
</protein>
<sequence>MSHAPVIDVHRLGAEGQPVVVVDGFAPDPERLAVAGREAELAPMGPYYPGVRAPVAADYFEGLVQVLAPILREVFGASGRVRVDRALYSVTTLQPEQLSLAQRLPHIDGVAPGMMAVIHYLGPRDLGGTAFFRHRTTGFEFIDAARHRAYLDALARDLREHGAPPPGYIDGSTPLFEEIGRFDGDFNRALIYRGGLLHCARPAPETLGPNAKMARLTVASFLSV</sequence>
<dbReference type="EMBL" id="JBHLSW010000004">
    <property type="protein sequence ID" value="MFC0633538.1"/>
    <property type="molecule type" value="Genomic_DNA"/>
</dbReference>
<keyword evidence="2" id="KW-1185">Reference proteome</keyword>
<reference evidence="1 2" key="1">
    <citation type="submission" date="2024-09" db="EMBL/GenBank/DDBJ databases">
        <authorList>
            <person name="Sun Q."/>
            <person name="Mori K."/>
        </authorList>
    </citation>
    <scope>NUCLEOTIDE SEQUENCE [LARGE SCALE GENOMIC DNA]</scope>
    <source>
        <strain evidence="1 2">NCAIM B.02621</strain>
    </source>
</reference>
<dbReference type="RefSeq" id="WP_376835449.1">
    <property type="nucleotide sequence ID" value="NZ_JBHLSW010000004.1"/>
</dbReference>
<dbReference type="Proteomes" id="UP001589906">
    <property type="component" value="Unassembled WGS sequence"/>
</dbReference>
<evidence type="ECO:0000313" key="1">
    <source>
        <dbReference type="EMBL" id="MFC0633538.1"/>
    </source>
</evidence>
<organism evidence="1 2">
    <name type="scientific">Brevundimonas balnearis</name>
    <dbReference type="NCBI Taxonomy" id="1572858"/>
    <lineage>
        <taxon>Bacteria</taxon>
        <taxon>Pseudomonadati</taxon>
        <taxon>Pseudomonadota</taxon>
        <taxon>Alphaproteobacteria</taxon>
        <taxon>Caulobacterales</taxon>
        <taxon>Caulobacteraceae</taxon>
        <taxon>Brevundimonas</taxon>
    </lineage>
</organism>
<evidence type="ECO:0000313" key="2">
    <source>
        <dbReference type="Proteomes" id="UP001589906"/>
    </source>
</evidence>
<name>A0ABV6R1N9_9CAUL</name>
<accession>A0ABV6R1N9</accession>
<proteinExistence type="predicted"/>
<dbReference type="InterPro" id="IPR045617">
    <property type="entry name" value="DUF6445"/>
</dbReference>
<dbReference type="Pfam" id="PF20043">
    <property type="entry name" value="DUF6445"/>
    <property type="match status" value="1"/>
</dbReference>
<gene>
    <name evidence="1" type="ORF">ACFFGE_06565</name>
</gene>
<comment type="caution">
    <text evidence="1">The sequence shown here is derived from an EMBL/GenBank/DDBJ whole genome shotgun (WGS) entry which is preliminary data.</text>
</comment>